<dbReference type="SMART" id="SM00086">
    <property type="entry name" value="PAC"/>
    <property type="match status" value="1"/>
</dbReference>
<keyword evidence="5" id="KW-0547">Nucleotide-binding</keyword>
<dbReference type="SMART" id="SM00091">
    <property type="entry name" value="PAS"/>
    <property type="match status" value="1"/>
</dbReference>
<protein>
    <recommendedName>
        <fullName evidence="2">histidine kinase</fullName>
        <ecNumber evidence="2">2.7.13.3</ecNumber>
    </recommendedName>
</protein>
<feature type="domain" description="Histidine kinase" evidence="9">
    <location>
        <begin position="306"/>
        <end position="520"/>
    </location>
</feature>
<evidence type="ECO:0000256" key="1">
    <source>
        <dbReference type="ARBA" id="ARBA00000085"/>
    </source>
</evidence>
<dbReference type="InterPro" id="IPR036890">
    <property type="entry name" value="HATPase_C_sf"/>
</dbReference>
<dbReference type="SUPFAM" id="SSF52172">
    <property type="entry name" value="CheY-like"/>
    <property type="match status" value="1"/>
</dbReference>
<dbReference type="RefSeq" id="WP_263371690.1">
    <property type="nucleotide sequence ID" value="NZ_JAGSYD010000003.1"/>
</dbReference>
<keyword evidence="13" id="KW-1185">Reference proteome</keyword>
<accession>A0ABW1Z9D3</accession>
<evidence type="ECO:0000256" key="4">
    <source>
        <dbReference type="ARBA" id="ARBA00022679"/>
    </source>
</evidence>
<dbReference type="InterPro" id="IPR000700">
    <property type="entry name" value="PAS-assoc_C"/>
</dbReference>
<dbReference type="SMART" id="SM00387">
    <property type="entry name" value="HATPase_c"/>
    <property type="match status" value="1"/>
</dbReference>
<dbReference type="InterPro" id="IPR035965">
    <property type="entry name" value="PAS-like_dom_sf"/>
</dbReference>
<dbReference type="Gene3D" id="3.40.50.2300">
    <property type="match status" value="1"/>
</dbReference>
<dbReference type="Gene3D" id="3.30.565.10">
    <property type="entry name" value="Histidine kinase-like ATPase, C-terminal domain"/>
    <property type="match status" value="1"/>
</dbReference>
<evidence type="ECO:0000313" key="13">
    <source>
        <dbReference type="Proteomes" id="UP001596391"/>
    </source>
</evidence>
<comment type="catalytic activity">
    <reaction evidence="1">
        <text>ATP + protein L-histidine = ADP + protein N-phospho-L-histidine.</text>
        <dbReference type="EC" id="2.7.13.3"/>
    </reaction>
</comment>
<dbReference type="PROSITE" id="PS50112">
    <property type="entry name" value="PAS"/>
    <property type="match status" value="1"/>
</dbReference>
<dbReference type="CDD" id="cd00082">
    <property type="entry name" value="HisKA"/>
    <property type="match status" value="1"/>
</dbReference>
<feature type="domain" description="PAC" evidence="11">
    <location>
        <begin position="241"/>
        <end position="293"/>
    </location>
</feature>
<evidence type="ECO:0000256" key="3">
    <source>
        <dbReference type="ARBA" id="ARBA00022553"/>
    </source>
</evidence>
<dbReference type="GO" id="GO:0005524">
    <property type="term" value="F:ATP binding"/>
    <property type="evidence" value="ECO:0007669"/>
    <property type="project" value="UniProtKB-KW"/>
</dbReference>
<evidence type="ECO:0000259" key="9">
    <source>
        <dbReference type="PROSITE" id="PS50109"/>
    </source>
</evidence>
<dbReference type="EC" id="2.7.13.3" evidence="2"/>
<keyword evidence="6" id="KW-0418">Kinase</keyword>
<gene>
    <name evidence="12" type="ORF">ACFQBQ_06860</name>
</gene>
<dbReference type="Proteomes" id="UP001596391">
    <property type="component" value="Unassembled WGS sequence"/>
</dbReference>
<dbReference type="EMBL" id="JBHSWI010000001">
    <property type="protein sequence ID" value="MFC6645311.1"/>
    <property type="molecule type" value="Genomic_DNA"/>
</dbReference>
<organism evidence="12 13">
    <name type="scientific">Granulicella cerasi</name>
    <dbReference type="NCBI Taxonomy" id="741063"/>
    <lineage>
        <taxon>Bacteria</taxon>
        <taxon>Pseudomonadati</taxon>
        <taxon>Acidobacteriota</taxon>
        <taxon>Terriglobia</taxon>
        <taxon>Terriglobales</taxon>
        <taxon>Acidobacteriaceae</taxon>
        <taxon>Granulicella</taxon>
    </lineage>
</organism>
<dbReference type="Gene3D" id="3.30.450.20">
    <property type="entry name" value="PAS domain"/>
    <property type="match status" value="1"/>
</dbReference>
<dbReference type="Pfam" id="PF13426">
    <property type="entry name" value="PAS_9"/>
    <property type="match status" value="1"/>
</dbReference>
<keyword evidence="7 12" id="KW-0067">ATP-binding</keyword>
<dbReference type="InterPro" id="IPR003661">
    <property type="entry name" value="HisK_dim/P_dom"/>
</dbReference>
<dbReference type="Pfam" id="PF02518">
    <property type="entry name" value="HATPase_c"/>
    <property type="match status" value="1"/>
</dbReference>
<dbReference type="InterPro" id="IPR003594">
    <property type="entry name" value="HATPase_dom"/>
</dbReference>
<dbReference type="PANTHER" id="PTHR43065">
    <property type="entry name" value="SENSOR HISTIDINE KINASE"/>
    <property type="match status" value="1"/>
</dbReference>
<dbReference type="PRINTS" id="PR00344">
    <property type="entry name" value="BCTRLSENSOR"/>
</dbReference>
<dbReference type="PANTHER" id="PTHR43065:SF10">
    <property type="entry name" value="PEROXIDE STRESS-ACTIVATED HISTIDINE KINASE MAK3"/>
    <property type="match status" value="1"/>
</dbReference>
<evidence type="ECO:0000259" key="10">
    <source>
        <dbReference type="PROSITE" id="PS50112"/>
    </source>
</evidence>
<evidence type="ECO:0000259" key="11">
    <source>
        <dbReference type="PROSITE" id="PS50113"/>
    </source>
</evidence>
<dbReference type="InterPro" id="IPR001610">
    <property type="entry name" value="PAC"/>
</dbReference>
<dbReference type="PROSITE" id="PS50109">
    <property type="entry name" value="HIS_KIN"/>
    <property type="match status" value="1"/>
</dbReference>
<dbReference type="Gene3D" id="1.10.287.130">
    <property type="match status" value="1"/>
</dbReference>
<name>A0ABW1Z9D3_9BACT</name>
<evidence type="ECO:0000256" key="7">
    <source>
        <dbReference type="ARBA" id="ARBA00022840"/>
    </source>
</evidence>
<dbReference type="NCBIfam" id="TIGR00229">
    <property type="entry name" value="sensory_box"/>
    <property type="match status" value="1"/>
</dbReference>
<dbReference type="SUPFAM" id="SSF55785">
    <property type="entry name" value="PYP-like sensor domain (PAS domain)"/>
    <property type="match status" value="1"/>
</dbReference>
<keyword evidence="4" id="KW-0808">Transferase</keyword>
<sequence>MSLVVRIIAPTGRDADLIASLLHESGIEAEPSHTVETILRESSAHDIGPLLLAEEALSATAIERLGALIREQPAWSDLPILILTGGGRETHQSRRFMEERLPLGVPVLLERPIRTATLLSSVKAAIRARQRQYQVRDALQARDAAVEELRSEQEALRSILADLRRSEDRFRRLIELSSVGVNIGDFDGSISYANPALLNLLGYTATDVANGAFRWDALTPPEFAEADRDALEQLQTAGVARPYQKAYRAKDGSIVPLLLSATVIPAAEGMRDEIAVFLLDLTSQKQAEAALINSEKLAAVGRLAASISHEINNPLESVTNLLYLMAGQELPPEAREYLKTAEHELARVSQITSQTLRFHRQSTLPRHLTARELLESTLALYHGRLTNANIQLIECDRARSTVFVYDSEMRQVLNNLIGNSIDAMRTGGMLTIRTSDTHLWRTGEAAVRITISDTGHGMSKETLEKIFDAFFTTKGINGTGLGLWISRGIVEKHHARLQVRSSTGGKYCGTTFSLVLPQNSQNLTDRFSRSNEEAR</sequence>
<dbReference type="PROSITE" id="PS50113">
    <property type="entry name" value="PAC"/>
    <property type="match status" value="1"/>
</dbReference>
<comment type="caution">
    <text evidence="12">The sequence shown here is derived from an EMBL/GenBank/DDBJ whole genome shotgun (WGS) entry which is preliminary data.</text>
</comment>
<evidence type="ECO:0000313" key="12">
    <source>
        <dbReference type="EMBL" id="MFC6645311.1"/>
    </source>
</evidence>
<dbReference type="SUPFAM" id="SSF47384">
    <property type="entry name" value="Homodimeric domain of signal transducing histidine kinase"/>
    <property type="match status" value="1"/>
</dbReference>
<dbReference type="InterPro" id="IPR011006">
    <property type="entry name" value="CheY-like_superfamily"/>
</dbReference>
<dbReference type="InterPro" id="IPR036097">
    <property type="entry name" value="HisK_dim/P_sf"/>
</dbReference>
<feature type="domain" description="PAS" evidence="10">
    <location>
        <begin position="166"/>
        <end position="238"/>
    </location>
</feature>
<dbReference type="CDD" id="cd00130">
    <property type="entry name" value="PAS"/>
    <property type="match status" value="1"/>
</dbReference>
<dbReference type="InterPro" id="IPR000014">
    <property type="entry name" value="PAS"/>
</dbReference>
<evidence type="ECO:0000256" key="5">
    <source>
        <dbReference type="ARBA" id="ARBA00022741"/>
    </source>
</evidence>
<dbReference type="SMART" id="SM00388">
    <property type="entry name" value="HisKA"/>
    <property type="match status" value="1"/>
</dbReference>
<evidence type="ECO:0000256" key="2">
    <source>
        <dbReference type="ARBA" id="ARBA00012438"/>
    </source>
</evidence>
<evidence type="ECO:0000256" key="6">
    <source>
        <dbReference type="ARBA" id="ARBA00022777"/>
    </source>
</evidence>
<evidence type="ECO:0000256" key="8">
    <source>
        <dbReference type="ARBA" id="ARBA00023012"/>
    </source>
</evidence>
<dbReference type="Pfam" id="PF00512">
    <property type="entry name" value="HisKA"/>
    <property type="match status" value="1"/>
</dbReference>
<keyword evidence="8" id="KW-0902">Two-component regulatory system</keyword>
<dbReference type="SUPFAM" id="SSF55874">
    <property type="entry name" value="ATPase domain of HSP90 chaperone/DNA topoisomerase II/histidine kinase"/>
    <property type="match status" value="1"/>
</dbReference>
<dbReference type="InterPro" id="IPR005467">
    <property type="entry name" value="His_kinase_dom"/>
</dbReference>
<keyword evidence="3" id="KW-0597">Phosphoprotein</keyword>
<proteinExistence type="predicted"/>
<reference evidence="13" key="1">
    <citation type="journal article" date="2019" name="Int. J. Syst. Evol. Microbiol.">
        <title>The Global Catalogue of Microorganisms (GCM) 10K type strain sequencing project: providing services to taxonomists for standard genome sequencing and annotation.</title>
        <authorList>
            <consortium name="The Broad Institute Genomics Platform"/>
            <consortium name="The Broad Institute Genome Sequencing Center for Infectious Disease"/>
            <person name="Wu L."/>
            <person name="Ma J."/>
        </authorList>
    </citation>
    <scope>NUCLEOTIDE SEQUENCE [LARGE SCALE GENOMIC DNA]</scope>
    <source>
        <strain evidence="13">CGMCC 1.16026</strain>
    </source>
</reference>
<dbReference type="InterPro" id="IPR004358">
    <property type="entry name" value="Sig_transdc_His_kin-like_C"/>
</dbReference>